<dbReference type="InParanoid" id="A0A3Q0GEY3"/>
<proteinExistence type="predicted"/>
<protein>
    <submittedName>
        <fullName evidence="2">PX domain-containing protein 1</fullName>
    </submittedName>
</protein>
<evidence type="ECO:0000313" key="1">
    <source>
        <dbReference type="Proteomes" id="UP000189705"/>
    </source>
</evidence>
<dbReference type="Proteomes" id="UP000189705">
    <property type="component" value="Unplaced"/>
</dbReference>
<dbReference type="InterPro" id="IPR040288">
    <property type="entry name" value="PXDC1"/>
</dbReference>
<dbReference type="KEGG" id="asn:102371814"/>
<dbReference type="PANTHER" id="PTHR31433">
    <property type="entry name" value="PX DOMAIN-CONTAINING PROTEIN 1"/>
    <property type="match status" value="1"/>
</dbReference>
<gene>
    <name evidence="2" type="primary">PXDC1</name>
</gene>
<dbReference type="RefSeq" id="XP_025058189.1">
    <property type="nucleotide sequence ID" value="XM_025202404.1"/>
</dbReference>
<dbReference type="GeneID" id="102371814"/>
<evidence type="ECO:0000313" key="2">
    <source>
        <dbReference type="RefSeq" id="XP_025058189.1"/>
    </source>
</evidence>
<keyword evidence="1" id="KW-1185">Reference proteome</keyword>
<sequence>MPWKYSRSEVVLTFFERSPLDQVLKNDSVHKIQPSFQSPVKISEIMRSNGFCLANTETIVIDHSIPNGKDKHLDTDAAEHLFENVSEFTSELEDSDDPAAYVTNLTYYHLVPFETDILD</sequence>
<dbReference type="AlphaFoldDB" id="A0A3Q0GEY3"/>
<dbReference type="CTD" id="221749"/>
<dbReference type="STRING" id="38654.A0A3Q0GEY3"/>
<reference evidence="2" key="1">
    <citation type="submission" date="2025-08" db="UniProtKB">
        <authorList>
            <consortium name="RefSeq"/>
        </authorList>
    </citation>
    <scope>IDENTIFICATION</scope>
</reference>
<organism evidence="1 2">
    <name type="scientific">Alligator sinensis</name>
    <name type="common">Chinese alligator</name>
    <dbReference type="NCBI Taxonomy" id="38654"/>
    <lineage>
        <taxon>Eukaryota</taxon>
        <taxon>Metazoa</taxon>
        <taxon>Chordata</taxon>
        <taxon>Craniata</taxon>
        <taxon>Vertebrata</taxon>
        <taxon>Euteleostomi</taxon>
        <taxon>Archelosauria</taxon>
        <taxon>Archosauria</taxon>
        <taxon>Crocodylia</taxon>
        <taxon>Alligatoridae</taxon>
        <taxon>Alligatorinae</taxon>
        <taxon>Alligator</taxon>
    </lineage>
</organism>
<dbReference type="PANTHER" id="PTHR31433:SF0">
    <property type="entry name" value="PX DOMAIN-CONTAINING PROTEIN 1"/>
    <property type="match status" value="1"/>
</dbReference>
<accession>A0A3Q0GEY3</accession>
<name>A0A3Q0GEY3_ALLSI</name>